<dbReference type="OrthoDB" id="279819at2"/>
<dbReference type="AlphaFoldDB" id="A0A0X1KRA4"/>
<evidence type="ECO:0000256" key="9">
    <source>
        <dbReference type="HAMAP-Rule" id="MF_01471"/>
    </source>
</evidence>
<dbReference type="Gene3D" id="3.30.70.240">
    <property type="match status" value="1"/>
</dbReference>
<dbReference type="KEGG" id="phy:AJ81_05765"/>
<sequence length="87" mass="10303">MYVIVTYDIEQERVGKILKVCRKYLNWVQNSVFEGEITQAKFEKLKLELQENIERSRDSVRFYIISDKTLVTVEVLGQEKGSTSFMY</sequence>
<keyword evidence="8 9" id="KW-0051">Antiviral defense</keyword>
<dbReference type="EC" id="3.1.-.-" evidence="9"/>
<comment type="subunit">
    <text evidence="9">Homodimer, forms a heterotetramer with a Cas1 homodimer.</text>
</comment>
<organism evidence="11 12">
    <name type="scientific">Pseudothermotoga hypogea DSM 11164 = NBRC 106472</name>
    <dbReference type="NCBI Taxonomy" id="1123384"/>
    <lineage>
        <taxon>Bacteria</taxon>
        <taxon>Thermotogati</taxon>
        <taxon>Thermotogota</taxon>
        <taxon>Thermotogae</taxon>
        <taxon>Thermotogales</taxon>
        <taxon>Thermotogaceae</taxon>
        <taxon>Pseudothermotoga</taxon>
    </lineage>
</organism>
<evidence type="ECO:0000313" key="12">
    <source>
        <dbReference type="Proteomes" id="UP000077469"/>
    </source>
</evidence>
<dbReference type="CDD" id="cd09725">
    <property type="entry name" value="Cas2_I_II_III"/>
    <property type="match status" value="1"/>
</dbReference>
<evidence type="ECO:0000313" key="11">
    <source>
        <dbReference type="EMBL" id="AJC73783.1"/>
    </source>
</evidence>
<dbReference type="PIRSF" id="PIRSF032582">
    <property type="entry name" value="Cas2"/>
    <property type="match status" value="1"/>
</dbReference>
<evidence type="ECO:0000256" key="7">
    <source>
        <dbReference type="ARBA" id="ARBA00022842"/>
    </source>
</evidence>
<evidence type="ECO:0000256" key="1">
    <source>
        <dbReference type="ARBA" id="ARBA00001946"/>
    </source>
</evidence>
<evidence type="ECO:0000256" key="8">
    <source>
        <dbReference type="ARBA" id="ARBA00023118"/>
    </source>
</evidence>
<dbReference type="Proteomes" id="UP000077469">
    <property type="component" value="Chromosome"/>
</dbReference>
<keyword evidence="7 9" id="KW-0460">Magnesium</keyword>
<dbReference type="GO" id="GO:0046872">
    <property type="term" value="F:metal ion binding"/>
    <property type="evidence" value="ECO:0007669"/>
    <property type="project" value="UniProtKB-UniRule"/>
</dbReference>
<dbReference type="GO" id="GO:0051607">
    <property type="term" value="P:defense response to virus"/>
    <property type="evidence" value="ECO:0007669"/>
    <property type="project" value="UniProtKB-UniRule"/>
</dbReference>
<dbReference type="RefSeq" id="WP_031505533.1">
    <property type="nucleotide sequence ID" value="NC_022795.1"/>
</dbReference>
<comment type="function">
    <text evidence="9">CRISPR (clustered regularly interspaced short palindromic repeat), is an adaptive immune system that provides protection against mobile genetic elements (viruses, transposable elements and conjugative plasmids). CRISPR clusters contain sequences complementary to antecedent mobile elements and target invading nucleic acids. CRISPR clusters are transcribed and processed into CRISPR RNA (crRNA). Functions as a ssRNA-specific endoribonuclease. Involved in the integration of spacer DNA into the CRISPR cassette.</text>
</comment>
<dbReference type="Pfam" id="PF09827">
    <property type="entry name" value="CRISPR_Cas2"/>
    <property type="match status" value="1"/>
</dbReference>
<dbReference type="InterPro" id="IPR019199">
    <property type="entry name" value="Virulence_VapD/CRISPR_Cas2"/>
</dbReference>
<evidence type="ECO:0000256" key="2">
    <source>
        <dbReference type="ARBA" id="ARBA00009959"/>
    </source>
</evidence>
<keyword evidence="5 9" id="KW-0255">Endonuclease</keyword>
<evidence type="ECO:0000256" key="5">
    <source>
        <dbReference type="ARBA" id="ARBA00022759"/>
    </source>
</evidence>
<evidence type="ECO:0000256" key="3">
    <source>
        <dbReference type="ARBA" id="ARBA00022722"/>
    </source>
</evidence>
<dbReference type="GO" id="GO:0004521">
    <property type="term" value="F:RNA endonuclease activity"/>
    <property type="evidence" value="ECO:0007669"/>
    <property type="project" value="UniProtKB-UniRule"/>
</dbReference>
<keyword evidence="12" id="KW-1185">Reference proteome</keyword>
<comment type="similarity">
    <text evidence="2 9 10">Belongs to the CRISPR-associated endoribonuclease Cas2 protein family.</text>
</comment>
<dbReference type="GO" id="GO:0016787">
    <property type="term" value="F:hydrolase activity"/>
    <property type="evidence" value="ECO:0007669"/>
    <property type="project" value="UniProtKB-KW"/>
</dbReference>
<dbReference type="NCBIfam" id="TIGR01573">
    <property type="entry name" value="cas2"/>
    <property type="match status" value="1"/>
</dbReference>
<name>A0A0X1KRA4_9THEM</name>
<evidence type="ECO:0000256" key="4">
    <source>
        <dbReference type="ARBA" id="ARBA00022723"/>
    </source>
</evidence>
<comment type="cofactor">
    <cofactor evidence="1 9">
        <name>Mg(2+)</name>
        <dbReference type="ChEBI" id="CHEBI:18420"/>
    </cofactor>
</comment>
<dbReference type="PATRIC" id="fig|1123384.7.peg.1155"/>
<feature type="binding site" evidence="9">
    <location>
        <position position="8"/>
    </location>
    <ligand>
        <name>Mg(2+)</name>
        <dbReference type="ChEBI" id="CHEBI:18420"/>
        <note>catalytic</note>
    </ligand>
</feature>
<evidence type="ECO:0000256" key="6">
    <source>
        <dbReference type="ARBA" id="ARBA00022801"/>
    </source>
</evidence>
<dbReference type="InterPro" id="IPR021127">
    <property type="entry name" value="CRISPR_associated_Cas2"/>
</dbReference>
<evidence type="ECO:0000256" key="10">
    <source>
        <dbReference type="PIRNR" id="PIRNR032582"/>
    </source>
</evidence>
<gene>
    <name evidence="9" type="primary">cas2</name>
    <name evidence="11" type="ORF">AJ81_05765</name>
</gene>
<dbReference type="HAMAP" id="MF_01471">
    <property type="entry name" value="Cas2"/>
    <property type="match status" value="1"/>
</dbReference>
<keyword evidence="4 9" id="KW-0479">Metal-binding</keyword>
<keyword evidence="6 9" id="KW-0378">Hydrolase</keyword>
<dbReference type="PaxDb" id="1123384-AJ81_05765"/>
<dbReference type="PANTHER" id="PTHR34405">
    <property type="entry name" value="CRISPR-ASSOCIATED ENDORIBONUCLEASE CAS2"/>
    <property type="match status" value="1"/>
</dbReference>
<reference evidence="11 12" key="1">
    <citation type="submission" date="2014-01" db="EMBL/GenBank/DDBJ databases">
        <title>Genome sequencing of Thermotog hypogea.</title>
        <authorList>
            <person name="Zhang X."/>
            <person name="Alvare G."/>
            <person name="Fristensky B."/>
            <person name="Chen L."/>
            <person name="Suen T."/>
            <person name="Chen Q."/>
            <person name="Ma K."/>
        </authorList>
    </citation>
    <scope>NUCLEOTIDE SEQUENCE [LARGE SCALE GENOMIC DNA]</scope>
    <source>
        <strain evidence="11 12">DSM 11164</strain>
    </source>
</reference>
<dbReference type="STRING" id="1123384.AJ81_05765"/>
<accession>A0A0X1KRA4</accession>
<proteinExistence type="inferred from homology"/>
<keyword evidence="3 9" id="KW-0540">Nuclease</keyword>
<dbReference type="SUPFAM" id="SSF143430">
    <property type="entry name" value="TTP0101/SSO1404-like"/>
    <property type="match status" value="1"/>
</dbReference>
<dbReference type="PANTHER" id="PTHR34405:SF1">
    <property type="entry name" value="CRISPR-ASSOCIATED ENDORIBONUCLEASE CAS2"/>
    <property type="match status" value="1"/>
</dbReference>
<dbReference type="GO" id="GO:0043571">
    <property type="term" value="P:maintenance of CRISPR repeat elements"/>
    <property type="evidence" value="ECO:0007669"/>
    <property type="project" value="UniProtKB-UniRule"/>
</dbReference>
<dbReference type="EMBL" id="CP007141">
    <property type="protein sequence ID" value="AJC73783.1"/>
    <property type="molecule type" value="Genomic_DNA"/>
</dbReference>
<protein>
    <recommendedName>
        <fullName evidence="9">CRISPR-associated endoribonuclease Cas2</fullName>
        <ecNumber evidence="9">3.1.-.-</ecNumber>
    </recommendedName>
</protein>